<feature type="region of interest" description="Disordered" evidence="1">
    <location>
        <begin position="1"/>
        <end position="110"/>
    </location>
</feature>
<organism evidence="2 3">
    <name type="scientific">Hirsutella minnesotensis 3608</name>
    <dbReference type="NCBI Taxonomy" id="1043627"/>
    <lineage>
        <taxon>Eukaryota</taxon>
        <taxon>Fungi</taxon>
        <taxon>Dikarya</taxon>
        <taxon>Ascomycota</taxon>
        <taxon>Pezizomycotina</taxon>
        <taxon>Sordariomycetes</taxon>
        <taxon>Hypocreomycetidae</taxon>
        <taxon>Hypocreales</taxon>
        <taxon>Ophiocordycipitaceae</taxon>
        <taxon>Hirsutella</taxon>
    </lineage>
</organism>
<dbReference type="GO" id="GO:0030010">
    <property type="term" value="P:establishment of cell polarity"/>
    <property type="evidence" value="ECO:0007669"/>
    <property type="project" value="TreeGrafter"/>
</dbReference>
<dbReference type="Proteomes" id="UP000054481">
    <property type="component" value="Unassembled WGS sequence"/>
</dbReference>
<feature type="compositionally biased region" description="Low complexity" evidence="1">
    <location>
        <begin position="86"/>
        <end position="105"/>
    </location>
</feature>
<dbReference type="PANTHER" id="PTHR35778:SF1">
    <property type="entry name" value="SIGNALING MUCIN HKR1-RELATED"/>
    <property type="match status" value="1"/>
</dbReference>
<reference evidence="2 3" key="1">
    <citation type="journal article" date="2014" name="Genome Biol. Evol.">
        <title>Comparative genomics and transcriptomics analyses reveal divergent lifestyle features of nematode endoparasitic fungus Hirsutella minnesotensis.</title>
        <authorList>
            <person name="Lai Y."/>
            <person name="Liu K."/>
            <person name="Zhang X."/>
            <person name="Zhang X."/>
            <person name="Li K."/>
            <person name="Wang N."/>
            <person name="Shu C."/>
            <person name="Wu Y."/>
            <person name="Wang C."/>
            <person name="Bushley K.E."/>
            <person name="Xiang M."/>
            <person name="Liu X."/>
        </authorList>
    </citation>
    <scope>NUCLEOTIDE SEQUENCE [LARGE SCALE GENOMIC DNA]</scope>
    <source>
        <strain evidence="2 3">3608</strain>
    </source>
</reference>
<dbReference type="GO" id="GO:0005034">
    <property type="term" value="F:osmosensor activity"/>
    <property type="evidence" value="ECO:0007669"/>
    <property type="project" value="InterPro"/>
</dbReference>
<dbReference type="OrthoDB" id="3366093at2759"/>
<dbReference type="GO" id="GO:0009986">
    <property type="term" value="C:cell surface"/>
    <property type="evidence" value="ECO:0007669"/>
    <property type="project" value="TreeGrafter"/>
</dbReference>
<dbReference type="GO" id="GO:0005886">
    <property type="term" value="C:plasma membrane"/>
    <property type="evidence" value="ECO:0007669"/>
    <property type="project" value="InterPro"/>
</dbReference>
<dbReference type="GO" id="GO:0001402">
    <property type="term" value="P:signal transduction involved in filamentous growth"/>
    <property type="evidence" value="ECO:0007669"/>
    <property type="project" value="TreeGrafter"/>
</dbReference>
<dbReference type="GO" id="GO:0006972">
    <property type="term" value="P:hyperosmotic response"/>
    <property type="evidence" value="ECO:0007669"/>
    <property type="project" value="TreeGrafter"/>
</dbReference>
<name>A0A0F7ZJE4_9HYPO</name>
<dbReference type="PANTHER" id="PTHR35778">
    <property type="entry name" value="SIGNALING MUCIN HKR1-RELATED"/>
    <property type="match status" value="1"/>
</dbReference>
<protein>
    <submittedName>
        <fullName evidence="2">Uncharacterized protein</fullName>
    </submittedName>
</protein>
<dbReference type="InterPro" id="IPR039295">
    <property type="entry name" value="MSB2"/>
</dbReference>
<evidence type="ECO:0000313" key="3">
    <source>
        <dbReference type="Proteomes" id="UP000054481"/>
    </source>
</evidence>
<dbReference type="GO" id="GO:0005576">
    <property type="term" value="C:extracellular region"/>
    <property type="evidence" value="ECO:0007669"/>
    <property type="project" value="TreeGrafter"/>
</dbReference>
<feature type="compositionally biased region" description="Low complexity" evidence="1">
    <location>
        <begin position="503"/>
        <end position="514"/>
    </location>
</feature>
<gene>
    <name evidence="2" type="ORF">HIM_11022</name>
</gene>
<dbReference type="AlphaFoldDB" id="A0A0F7ZJE4"/>
<feature type="region of interest" description="Disordered" evidence="1">
    <location>
        <begin position="486"/>
        <end position="524"/>
    </location>
</feature>
<dbReference type="GO" id="GO:0031505">
    <property type="term" value="P:fungal-type cell wall organization"/>
    <property type="evidence" value="ECO:0007669"/>
    <property type="project" value="TreeGrafter"/>
</dbReference>
<dbReference type="GO" id="GO:0030427">
    <property type="term" value="C:site of polarized growth"/>
    <property type="evidence" value="ECO:0007669"/>
    <property type="project" value="TreeGrafter"/>
</dbReference>
<feature type="compositionally biased region" description="Polar residues" evidence="1">
    <location>
        <begin position="1"/>
        <end position="27"/>
    </location>
</feature>
<dbReference type="GO" id="GO:0007232">
    <property type="term" value="P:osmosensory signaling pathway via Sho1 osmosensor"/>
    <property type="evidence" value="ECO:0007669"/>
    <property type="project" value="InterPro"/>
</dbReference>
<sequence length="542" mass="57764">MNAPSSPQESATSMSVSDNLTLAQTDSARSRSEPVGAIPSSGSWGPEGAASTRISRSPDNMYTSSPKLTLGQSVTDDRISEATMPSISSESSGSSDTVSTSNGNSWKTSSASFTQIPMATGYTTGEGPSAATPIPSRTGDQALSYLNMTRLQYVVTTSSYGSSNTFTTLFLSPDMPEVQMTLKVDGTRETLTEMSSVSYKTTSNLKSLHISSQNVVAPEYSAAESLSITTSSTRDEIFPAMTGVQDRETAQDNEFDHITLVSSARVTSFRRTTTSAIYPLTLTSTGGLNGAGIPGTMVEDAYTSRLNPTRSSSAQLALSGVSFGLGPINDGQADSGQRIEEFPVTIEANTETSSTAPHLPNDYAGNLPERTVPIQIGFLAPLRYEVVSKSAKTAAKIRRLLPQALSDASDISITSIKLYALDPYDTRDQWGYITTVARLYYPESLVEKLQMDLWLPSSRLYNNGDVDMRKFTALINPRIDVRGSTNFGDARDHAYPSDTIRPSESGTSTSSSEEVQAEKRKGTTIGVTVGAADAAKQAAPAL</sequence>
<feature type="compositionally biased region" description="Polar residues" evidence="1">
    <location>
        <begin position="52"/>
        <end position="74"/>
    </location>
</feature>
<proteinExistence type="predicted"/>
<dbReference type="EMBL" id="KQ030697">
    <property type="protein sequence ID" value="KJZ69585.1"/>
    <property type="molecule type" value="Genomic_DNA"/>
</dbReference>
<evidence type="ECO:0000313" key="2">
    <source>
        <dbReference type="EMBL" id="KJZ69585.1"/>
    </source>
</evidence>
<accession>A0A0F7ZJE4</accession>
<keyword evidence="3" id="KW-1185">Reference proteome</keyword>
<evidence type="ECO:0000256" key="1">
    <source>
        <dbReference type="SAM" id="MobiDB-lite"/>
    </source>
</evidence>